<feature type="transmembrane region" description="Helical" evidence="1">
    <location>
        <begin position="6"/>
        <end position="23"/>
    </location>
</feature>
<gene>
    <name evidence="2" type="ORF">DSY93_10770</name>
</gene>
<comment type="caution">
    <text evidence="2">The sequence shown here is derived from an EMBL/GenBank/DDBJ whole genome shotgun (WGS) entry which is preliminary data.</text>
</comment>
<feature type="non-terminal residue" evidence="2">
    <location>
        <position position="1"/>
    </location>
</feature>
<keyword evidence="1" id="KW-1133">Transmembrane helix</keyword>
<name>A0A432GV07_9DELT</name>
<dbReference type="EMBL" id="QNZH01000292">
    <property type="protein sequence ID" value="RTZ87381.1"/>
    <property type="molecule type" value="Genomic_DNA"/>
</dbReference>
<organism evidence="2 3">
    <name type="scientific">SAR324 cluster bacterium</name>
    <dbReference type="NCBI Taxonomy" id="2024889"/>
    <lineage>
        <taxon>Bacteria</taxon>
        <taxon>Deltaproteobacteria</taxon>
        <taxon>SAR324 cluster</taxon>
    </lineage>
</organism>
<evidence type="ECO:0000313" key="3">
    <source>
        <dbReference type="Proteomes" id="UP000288322"/>
    </source>
</evidence>
<keyword evidence="1" id="KW-0812">Transmembrane</keyword>
<dbReference type="Proteomes" id="UP000288322">
    <property type="component" value="Unassembled WGS sequence"/>
</dbReference>
<evidence type="ECO:0000313" key="2">
    <source>
        <dbReference type="EMBL" id="RTZ87381.1"/>
    </source>
</evidence>
<reference evidence="2 3" key="1">
    <citation type="submission" date="2018-06" db="EMBL/GenBank/DDBJ databases">
        <title>Combined omics and stable isotope probing to characterize newly discovered Mariana Back-Arc vent microbial communities.</title>
        <authorList>
            <person name="Trembath-Reichert E."/>
            <person name="Huber J.A."/>
        </authorList>
    </citation>
    <scope>NUCLEOTIDE SEQUENCE [LARGE SCALE GENOMIC DNA]</scope>
    <source>
        <strain evidence="2">MAG 151</strain>
    </source>
</reference>
<protein>
    <submittedName>
        <fullName evidence="2">Uncharacterized protein</fullName>
    </submittedName>
</protein>
<dbReference type="AlphaFoldDB" id="A0A432GV07"/>
<keyword evidence="1" id="KW-0472">Membrane</keyword>
<evidence type="ECO:0000256" key="1">
    <source>
        <dbReference type="SAM" id="Phobius"/>
    </source>
</evidence>
<proteinExistence type="predicted"/>
<accession>A0A432GV07</accession>
<sequence length="61" mass="7324">IKFLLILFSIDAVIITSKFRFFYIGRNRKNSKYHTCYSNLLHRIFSLFLQVNVKIKLLQLS</sequence>